<comment type="caution">
    <text evidence="2">The sequence shown here is derived from an EMBL/GenBank/DDBJ whole genome shotgun (WGS) entry which is preliminary data.</text>
</comment>
<accession>A0A2J7ZP02</accession>
<protein>
    <submittedName>
        <fullName evidence="2">Uncharacterized protein</fullName>
    </submittedName>
</protein>
<feature type="region of interest" description="Disordered" evidence="1">
    <location>
        <begin position="1"/>
        <end position="94"/>
    </location>
</feature>
<keyword evidence="3" id="KW-1185">Reference proteome</keyword>
<dbReference type="EMBL" id="PGGS01000744">
    <property type="protein sequence ID" value="PNH01988.1"/>
    <property type="molecule type" value="Genomic_DNA"/>
</dbReference>
<evidence type="ECO:0000256" key="1">
    <source>
        <dbReference type="SAM" id="MobiDB-lite"/>
    </source>
</evidence>
<reference evidence="2 3" key="1">
    <citation type="journal article" date="2017" name="Mol. Biol. Evol.">
        <title>The 4-celled Tetrabaena socialis nuclear genome reveals the essential components for genetic control of cell number at the origin of multicellularity in the volvocine lineage.</title>
        <authorList>
            <person name="Featherston J."/>
            <person name="Arakaki Y."/>
            <person name="Hanschen E.R."/>
            <person name="Ferris P.J."/>
            <person name="Michod R.E."/>
            <person name="Olson B.J.S.C."/>
            <person name="Nozaki H."/>
            <person name="Durand P.M."/>
        </authorList>
    </citation>
    <scope>NUCLEOTIDE SEQUENCE [LARGE SCALE GENOMIC DNA]</scope>
    <source>
        <strain evidence="2 3">NIES-571</strain>
    </source>
</reference>
<organism evidence="2 3">
    <name type="scientific">Tetrabaena socialis</name>
    <dbReference type="NCBI Taxonomy" id="47790"/>
    <lineage>
        <taxon>Eukaryota</taxon>
        <taxon>Viridiplantae</taxon>
        <taxon>Chlorophyta</taxon>
        <taxon>core chlorophytes</taxon>
        <taxon>Chlorophyceae</taxon>
        <taxon>CS clade</taxon>
        <taxon>Chlamydomonadales</taxon>
        <taxon>Tetrabaenaceae</taxon>
        <taxon>Tetrabaena</taxon>
    </lineage>
</organism>
<name>A0A2J7ZP02_9CHLO</name>
<evidence type="ECO:0000313" key="2">
    <source>
        <dbReference type="EMBL" id="PNH01988.1"/>
    </source>
</evidence>
<dbReference type="Proteomes" id="UP000236333">
    <property type="component" value="Unassembled WGS sequence"/>
</dbReference>
<sequence length="339" mass="37684">MEDELVVPQQRRPPNEKRKAIIDDSENEGEQEDDEEEQGEQEDEGGEQGMEGDDEEEMADELVVGEQEDDEEEQEDEGEEQETKGDEHEDDEEDELVVELGTILESTGFYRAVQAFGKQGEPIFECMKLDAVGNFIEFDDGTDQLESDVGAGQRLQFDVQKGSTVLGKAQAIVEEYLKAFLEFYKKSKNVKIEDPAILYNKQAPGQAPVTRQSLHHDLDIDADGLVLICALEDGVPIVVTPYSHIAVEEVERLKTRFSEAKIASSLPPSVFGTPRRLVLKKGQLLFLGGHTVHAGDSGVPNSPSLRVHWYALAGKKKNATSMIQQFHPDLADRFLGSLP</sequence>
<evidence type="ECO:0000313" key="3">
    <source>
        <dbReference type="Proteomes" id="UP000236333"/>
    </source>
</evidence>
<dbReference type="AlphaFoldDB" id="A0A2J7ZP02"/>
<gene>
    <name evidence="2" type="ORF">TSOC_012062</name>
</gene>
<feature type="compositionally biased region" description="Acidic residues" evidence="1">
    <location>
        <begin position="66"/>
        <end position="80"/>
    </location>
</feature>
<feature type="compositionally biased region" description="Basic and acidic residues" evidence="1">
    <location>
        <begin position="13"/>
        <end position="22"/>
    </location>
</feature>
<dbReference type="OrthoDB" id="547380at2759"/>
<proteinExistence type="predicted"/>
<feature type="compositionally biased region" description="Acidic residues" evidence="1">
    <location>
        <begin position="23"/>
        <end position="60"/>
    </location>
</feature>